<dbReference type="AlphaFoldDB" id="A0A399SXC9"/>
<dbReference type="RefSeq" id="WP_119437638.1">
    <property type="nucleotide sequence ID" value="NZ_QWGR01000004.1"/>
</dbReference>
<keyword evidence="2" id="KW-1185">Reference proteome</keyword>
<dbReference type="EMBL" id="QWGR01000004">
    <property type="protein sequence ID" value="RIJ48716.1"/>
    <property type="molecule type" value="Genomic_DNA"/>
</dbReference>
<name>A0A399SXC9_9BACT</name>
<evidence type="ECO:0000313" key="1">
    <source>
        <dbReference type="EMBL" id="RIJ48716.1"/>
    </source>
</evidence>
<protein>
    <submittedName>
        <fullName evidence="1">Uncharacterized protein</fullName>
    </submittedName>
</protein>
<reference evidence="1 2" key="1">
    <citation type="submission" date="2018-08" db="EMBL/GenBank/DDBJ databases">
        <title>Pallidiluteibacterium maritimus gen. nov., sp. nov., isolated from coastal sediment.</title>
        <authorList>
            <person name="Zhou L.Y."/>
        </authorList>
    </citation>
    <scope>NUCLEOTIDE SEQUENCE [LARGE SCALE GENOMIC DNA]</scope>
    <source>
        <strain evidence="1 2">XSD2</strain>
    </source>
</reference>
<comment type="caution">
    <text evidence="1">The sequence shown here is derived from an EMBL/GenBank/DDBJ whole genome shotgun (WGS) entry which is preliminary data.</text>
</comment>
<proteinExistence type="predicted"/>
<sequence>MKNNYSNIYPDPVLQYYATRYPDNIRWNFNNLMLAKLYAPERFNAFGVRLEIPLKPHPQFSDTPFSFYADVQNKVIYAPISSVKFIDDLSVASAWLERNGYSQETLVDYLSVLKYGLNRFPAGQIPDPIKALHVPEKAWESDQWVDDVSQKLLKSIIVWILGHELGHIVFQHPSYDSVSFETSQKYEQQADAFATDMFRRIGTMPGGMILLFTLFTNFFGHRGDFTNQGDWENYLRTSTHPVSSDRLKVIANELILDPESFVGAEPDFYKSAQLTKGIGLEAQKIAEIIEAPEMQTFLTGHALAIDLSSLYPRRPGENAITESEYSDAVFSDLPFSGLYKGEHERQLKNGEKEALASTAVFYRKGNRVNGRFSFGVGVAELQGLIENDALHYNWTWGKTSGRGILKAKGSSFSGTWGYDDQTSGGGTWTGMRSNQSLSHKN</sequence>
<dbReference type="OrthoDB" id="6144170at2"/>
<gene>
    <name evidence="1" type="ORF">D1614_09295</name>
</gene>
<accession>A0A399SXC9</accession>
<organism evidence="1 2">
    <name type="scientific">Maribellus luteus</name>
    <dbReference type="NCBI Taxonomy" id="2305463"/>
    <lineage>
        <taxon>Bacteria</taxon>
        <taxon>Pseudomonadati</taxon>
        <taxon>Bacteroidota</taxon>
        <taxon>Bacteroidia</taxon>
        <taxon>Marinilabiliales</taxon>
        <taxon>Prolixibacteraceae</taxon>
        <taxon>Maribellus</taxon>
    </lineage>
</organism>
<evidence type="ECO:0000313" key="2">
    <source>
        <dbReference type="Proteomes" id="UP000265926"/>
    </source>
</evidence>
<dbReference type="Proteomes" id="UP000265926">
    <property type="component" value="Unassembled WGS sequence"/>
</dbReference>